<feature type="transmembrane region" description="Helical" evidence="5">
    <location>
        <begin position="45"/>
        <end position="66"/>
    </location>
</feature>
<dbReference type="Proteomes" id="UP000000771">
    <property type="component" value="Chromosome"/>
</dbReference>
<keyword evidence="2 5" id="KW-0812">Transmembrane</keyword>
<evidence type="ECO:0000256" key="3">
    <source>
        <dbReference type="ARBA" id="ARBA00022989"/>
    </source>
</evidence>
<dbReference type="InterPro" id="IPR036259">
    <property type="entry name" value="MFS_trans_sf"/>
</dbReference>
<feature type="transmembrane region" description="Helical" evidence="5">
    <location>
        <begin position="12"/>
        <end position="38"/>
    </location>
</feature>
<gene>
    <name evidence="7" type="ordered locus">Afer_0036</name>
</gene>
<dbReference type="PROSITE" id="PS50850">
    <property type="entry name" value="MFS"/>
    <property type="match status" value="1"/>
</dbReference>
<evidence type="ECO:0000313" key="8">
    <source>
        <dbReference type="Proteomes" id="UP000000771"/>
    </source>
</evidence>
<feature type="transmembrane region" description="Helical" evidence="5">
    <location>
        <begin position="269"/>
        <end position="286"/>
    </location>
</feature>
<dbReference type="CDD" id="cd17370">
    <property type="entry name" value="MFS_MJ1317_like"/>
    <property type="match status" value="1"/>
</dbReference>
<keyword evidence="8" id="KW-1185">Reference proteome</keyword>
<feature type="transmembrane region" description="Helical" evidence="5">
    <location>
        <begin position="244"/>
        <end position="262"/>
    </location>
</feature>
<dbReference type="PANTHER" id="PTHR23518:SF2">
    <property type="entry name" value="MAJOR FACILITATOR SUPERFAMILY TRANSPORTER"/>
    <property type="match status" value="1"/>
</dbReference>
<sequence>MTQAATWRNRDVWLISLSAGFADLGYQAIVAGVPLLIVVDLRASALVYGVAAGLGYGLGTFASLAGGRLADRIGRRPVAIGGNLGILLLSLIALARSVPIVVLLFVLGWLARNFRSPVRRAMLTEAVAPEWRRNAFGLLHAVDVGGGVLSALAAVVLVGAHVVGLRGLFAFTAIPIAISSLLLASAHPHRTGGAGARRDVPTAPASTLRRAVLVATALYGFSSYALGFPVLAVAARSGSATEGFGAYALFLGASAITGYVIGARRGSPIGWLALGGYGLSALGSALLVPESAMVSIIGVGLLGVGLGVIETLEPTVISRLAPDAAQGGALGALSAARSVGLFVADVVAGLLYASHGGVAFVYGAVLAAVAAIIIGAQAPLARRTFPAGQW</sequence>
<feature type="transmembrane region" description="Helical" evidence="5">
    <location>
        <begin position="168"/>
        <end position="186"/>
    </location>
</feature>
<dbReference type="InterPro" id="IPR011701">
    <property type="entry name" value="MFS"/>
</dbReference>
<keyword evidence="4 5" id="KW-0472">Membrane</keyword>
<dbReference type="PANTHER" id="PTHR23518">
    <property type="entry name" value="C-METHYLTRANSFERASE"/>
    <property type="match status" value="1"/>
</dbReference>
<proteinExistence type="predicted"/>
<dbReference type="KEGG" id="afo:Afer_0036"/>
<feature type="transmembrane region" description="Helical" evidence="5">
    <location>
        <begin position="141"/>
        <end position="162"/>
    </location>
</feature>
<evidence type="ECO:0000259" key="6">
    <source>
        <dbReference type="PROSITE" id="PS50850"/>
    </source>
</evidence>
<feature type="transmembrane region" description="Helical" evidence="5">
    <location>
        <begin position="292"/>
        <end position="309"/>
    </location>
</feature>
<dbReference type="OrthoDB" id="9803985at2"/>
<dbReference type="RefSeq" id="WP_012784130.1">
    <property type="nucleotide sequence ID" value="NC_013124.1"/>
</dbReference>
<dbReference type="GO" id="GO:0022857">
    <property type="term" value="F:transmembrane transporter activity"/>
    <property type="evidence" value="ECO:0007669"/>
    <property type="project" value="InterPro"/>
</dbReference>
<dbReference type="InterPro" id="IPR005829">
    <property type="entry name" value="Sugar_transporter_CS"/>
</dbReference>
<name>C7M1G2_ACIFD</name>
<reference evidence="7 8" key="1">
    <citation type="journal article" date="2009" name="Stand. Genomic Sci.">
        <title>Complete genome sequence of Acidimicrobium ferrooxidans type strain (ICP).</title>
        <authorList>
            <person name="Clum A."/>
            <person name="Nolan M."/>
            <person name="Lang E."/>
            <person name="Glavina Del Rio T."/>
            <person name="Tice H."/>
            <person name="Copeland A."/>
            <person name="Cheng J.F."/>
            <person name="Lucas S."/>
            <person name="Chen F."/>
            <person name="Bruce D."/>
            <person name="Goodwin L."/>
            <person name="Pitluck S."/>
            <person name="Ivanova N."/>
            <person name="Mavrommatis K."/>
            <person name="Mikhailova N."/>
            <person name="Pati A."/>
            <person name="Chen A."/>
            <person name="Palaniappan K."/>
            <person name="Goker M."/>
            <person name="Spring S."/>
            <person name="Land M."/>
            <person name="Hauser L."/>
            <person name="Chang Y.J."/>
            <person name="Jeffries C.C."/>
            <person name="Chain P."/>
            <person name="Bristow J."/>
            <person name="Eisen J.A."/>
            <person name="Markowitz V."/>
            <person name="Hugenholtz P."/>
            <person name="Kyrpides N.C."/>
            <person name="Klenk H.P."/>
            <person name="Lapidus A."/>
        </authorList>
    </citation>
    <scope>NUCLEOTIDE SEQUENCE [LARGE SCALE GENOMIC DNA]</scope>
    <source>
        <strain evidence="8">DSM 10331 / JCM 15462 / NBRC 103882 / ICP</strain>
    </source>
</reference>
<dbReference type="STRING" id="525909.Afer_0036"/>
<dbReference type="PROSITE" id="PS00216">
    <property type="entry name" value="SUGAR_TRANSPORT_1"/>
    <property type="match status" value="1"/>
</dbReference>
<organism evidence="7 8">
    <name type="scientific">Acidimicrobium ferrooxidans (strain DSM 10331 / JCM 15462 / NBRC 103882 / ICP)</name>
    <dbReference type="NCBI Taxonomy" id="525909"/>
    <lineage>
        <taxon>Bacteria</taxon>
        <taxon>Bacillati</taxon>
        <taxon>Actinomycetota</taxon>
        <taxon>Acidimicrobiia</taxon>
        <taxon>Acidimicrobiales</taxon>
        <taxon>Acidimicrobiaceae</taxon>
        <taxon>Acidimicrobium</taxon>
    </lineage>
</organism>
<keyword evidence="3 5" id="KW-1133">Transmembrane helix</keyword>
<evidence type="ECO:0000256" key="5">
    <source>
        <dbReference type="SAM" id="Phobius"/>
    </source>
</evidence>
<feature type="transmembrane region" description="Helical" evidence="5">
    <location>
        <begin position="207"/>
        <end position="232"/>
    </location>
</feature>
<dbReference type="eggNOG" id="COG0477">
    <property type="taxonomic scope" value="Bacteria"/>
</dbReference>
<dbReference type="Gene3D" id="1.20.1250.20">
    <property type="entry name" value="MFS general substrate transporter like domains"/>
    <property type="match status" value="1"/>
</dbReference>
<dbReference type="SUPFAM" id="SSF103473">
    <property type="entry name" value="MFS general substrate transporter"/>
    <property type="match status" value="1"/>
</dbReference>
<dbReference type="GO" id="GO:0005886">
    <property type="term" value="C:plasma membrane"/>
    <property type="evidence" value="ECO:0007669"/>
    <property type="project" value="UniProtKB-SubCell"/>
</dbReference>
<comment type="subcellular location">
    <subcellularLocation>
        <location evidence="1">Cell membrane</location>
        <topology evidence="1">Multi-pass membrane protein</topology>
    </subcellularLocation>
</comment>
<feature type="transmembrane region" description="Helical" evidence="5">
    <location>
        <begin position="359"/>
        <end position="380"/>
    </location>
</feature>
<feature type="transmembrane region" description="Helical" evidence="5">
    <location>
        <begin position="86"/>
        <end position="110"/>
    </location>
</feature>
<protein>
    <submittedName>
        <fullName evidence="7">Major facilitator superfamily MFS_1</fullName>
    </submittedName>
</protein>
<evidence type="ECO:0000313" key="7">
    <source>
        <dbReference type="EMBL" id="ACU53011.1"/>
    </source>
</evidence>
<dbReference type="Pfam" id="PF07690">
    <property type="entry name" value="MFS_1"/>
    <property type="match status" value="1"/>
</dbReference>
<evidence type="ECO:0000256" key="4">
    <source>
        <dbReference type="ARBA" id="ARBA00023136"/>
    </source>
</evidence>
<dbReference type="AlphaFoldDB" id="C7M1G2"/>
<dbReference type="InterPro" id="IPR020846">
    <property type="entry name" value="MFS_dom"/>
</dbReference>
<dbReference type="HOGENOM" id="CLU_697573_0_0_11"/>
<evidence type="ECO:0000256" key="1">
    <source>
        <dbReference type="ARBA" id="ARBA00004651"/>
    </source>
</evidence>
<feature type="domain" description="Major facilitator superfamily (MFS) profile" evidence="6">
    <location>
        <begin position="12"/>
        <end position="382"/>
    </location>
</feature>
<dbReference type="EMBL" id="CP001631">
    <property type="protein sequence ID" value="ACU53011.1"/>
    <property type="molecule type" value="Genomic_DNA"/>
</dbReference>
<accession>C7M1G2</accession>
<evidence type="ECO:0000256" key="2">
    <source>
        <dbReference type="ARBA" id="ARBA00022692"/>
    </source>
</evidence>